<evidence type="ECO:0000256" key="2">
    <source>
        <dbReference type="ARBA" id="ARBA00012588"/>
    </source>
</evidence>
<evidence type="ECO:0000256" key="3">
    <source>
        <dbReference type="SAM" id="Coils"/>
    </source>
</evidence>
<dbReference type="InterPro" id="IPR005085">
    <property type="entry name" value="CBM25"/>
</dbReference>
<comment type="catalytic activity">
    <reaction evidence="1">
        <text>[(1-&gt;4)-alpha-D-glucosyl](n) + ADP-alpha-D-glucose = [(1-&gt;4)-alpha-D-glucosyl](n+1) + ADP + H(+)</text>
        <dbReference type="Rhea" id="RHEA:18189"/>
        <dbReference type="Rhea" id="RHEA-COMP:9584"/>
        <dbReference type="Rhea" id="RHEA-COMP:9587"/>
        <dbReference type="ChEBI" id="CHEBI:15378"/>
        <dbReference type="ChEBI" id="CHEBI:15444"/>
        <dbReference type="ChEBI" id="CHEBI:57498"/>
        <dbReference type="ChEBI" id="CHEBI:456216"/>
        <dbReference type="EC" id="2.4.1.21"/>
    </reaction>
</comment>
<evidence type="ECO:0000313" key="6">
    <source>
        <dbReference type="Proteomes" id="UP000030687"/>
    </source>
</evidence>
<reference evidence="5 6" key="1">
    <citation type="submission" date="2013-10" db="EMBL/GenBank/DDBJ databases">
        <authorList>
            <consortium name="International Citrus Genome Consortium"/>
            <person name="Jenkins J."/>
            <person name="Schmutz J."/>
            <person name="Prochnik S."/>
            <person name="Rokhsar D."/>
            <person name="Gmitter F."/>
            <person name="Ollitrault P."/>
            <person name="Machado M."/>
            <person name="Talon M."/>
            <person name="Wincker P."/>
            <person name="Jaillon O."/>
            <person name="Morgante M."/>
        </authorList>
    </citation>
    <scope>NUCLEOTIDE SEQUENCE</scope>
    <source>
        <strain evidence="6">cv. Clemenules</strain>
    </source>
</reference>
<evidence type="ECO:0000313" key="5">
    <source>
        <dbReference type="EMBL" id="ESR62970.1"/>
    </source>
</evidence>
<dbReference type="eggNOG" id="ENOG502QQTU">
    <property type="taxonomic scope" value="Eukaryota"/>
</dbReference>
<feature type="domain" description="Carbohydrate binding module family 25" evidence="4">
    <location>
        <begin position="1"/>
        <end position="63"/>
    </location>
</feature>
<accession>V4UFL7</accession>
<feature type="non-terminal residue" evidence="5">
    <location>
        <position position="364"/>
    </location>
</feature>
<evidence type="ECO:0000256" key="1">
    <source>
        <dbReference type="ARBA" id="ARBA00001478"/>
    </source>
</evidence>
<feature type="domain" description="Carbohydrate binding module family 25" evidence="4">
    <location>
        <begin position="153"/>
        <end position="244"/>
    </location>
</feature>
<dbReference type="AlphaFoldDB" id="V4UFL7"/>
<dbReference type="KEGG" id="cic:CICLE_v100143192m"/>
<name>V4UFL7_CITCL</name>
<dbReference type="GO" id="GO:0009011">
    <property type="term" value="F:alpha-1,4-glucan glucosyltransferase (ADP-glucose donor) activity"/>
    <property type="evidence" value="ECO:0007669"/>
    <property type="project" value="UniProtKB-EC"/>
</dbReference>
<proteinExistence type="predicted"/>
<organism evidence="5 6">
    <name type="scientific">Citrus clementina</name>
    <name type="common">Clementine</name>
    <name type="synonym">Citrus deliciosa x Citrus sinensis</name>
    <dbReference type="NCBI Taxonomy" id="85681"/>
    <lineage>
        <taxon>Eukaryota</taxon>
        <taxon>Viridiplantae</taxon>
        <taxon>Streptophyta</taxon>
        <taxon>Embryophyta</taxon>
        <taxon>Tracheophyta</taxon>
        <taxon>Spermatophyta</taxon>
        <taxon>Magnoliopsida</taxon>
        <taxon>eudicotyledons</taxon>
        <taxon>Gunneridae</taxon>
        <taxon>Pentapetalae</taxon>
        <taxon>rosids</taxon>
        <taxon>malvids</taxon>
        <taxon>Sapindales</taxon>
        <taxon>Rutaceae</taxon>
        <taxon>Aurantioideae</taxon>
        <taxon>Citrus</taxon>
    </lineage>
</organism>
<keyword evidence="3" id="KW-0175">Coiled coil</keyword>
<feature type="coiled-coil region" evidence="3">
    <location>
        <begin position="72"/>
        <end position="113"/>
    </location>
</feature>
<keyword evidence="6" id="KW-1185">Reference proteome</keyword>
<dbReference type="GO" id="GO:2001070">
    <property type="term" value="F:starch binding"/>
    <property type="evidence" value="ECO:0007669"/>
    <property type="project" value="InterPro"/>
</dbReference>
<dbReference type="PANTHER" id="PTHR46083:SF5">
    <property type="entry name" value="STARCH SYNTHASE 3, CHLOROPLASTIC_AMYLOPLASTIC"/>
    <property type="match status" value="1"/>
</dbReference>
<evidence type="ECO:0000259" key="4">
    <source>
        <dbReference type="SMART" id="SM01066"/>
    </source>
</evidence>
<dbReference type="Gene3D" id="2.60.40.10">
    <property type="entry name" value="Immunoglobulins"/>
    <property type="match status" value="1"/>
</dbReference>
<dbReference type="Proteomes" id="UP000030687">
    <property type="component" value="Unassembled WGS sequence"/>
</dbReference>
<dbReference type="InParanoid" id="V4UFL7"/>
<dbReference type="InterPro" id="IPR013783">
    <property type="entry name" value="Ig-like_fold"/>
</dbReference>
<dbReference type="PANTHER" id="PTHR46083">
    <property type="match status" value="1"/>
</dbReference>
<feature type="coiled-coil region" evidence="3">
    <location>
        <begin position="254"/>
        <end position="291"/>
    </location>
</feature>
<dbReference type="OMA" id="IPDELYW"/>
<dbReference type="Pfam" id="PF16760">
    <property type="entry name" value="CBM53"/>
    <property type="match status" value="2"/>
</dbReference>
<protein>
    <recommendedName>
        <fullName evidence="2">starch synthase</fullName>
        <ecNumber evidence="2">2.4.1.21</ecNumber>
    </recommendedName>
</protein>
<sequence>MGAFNDWRWKSFTFRLNKTHLKGDWWSCQVHVPKEAFKIDFVFFNGQNIYENNDQKDFCIAVEGLMDALAFEDFLLEEKRREQEKLAKEKAEQERQEEERRRIEAEHVAIEADRAHARVETERKREMLRELKKKAARSVDNVWYIEPSEFKGEDLVRLHYNKQSSSLAHAKELWIHGGYNNWKDGLSIVARLVSSERTDGDWWYAKVSVPDQALVLDWVFADGPPRKAIVYDNNSRQDFHAIVPKSIPDELYWVEEERQTFKKLQEERRLKEEAARAKAEKTARMKAETKERTLKRFLLSQKHIVYTDPLDVQAGTTVTVFYNPANTVLNGKSEIWFRCSFNHWTHRMGILPPQKMVPVEYSTH</sequence>
<dbReference type="EMBL" id="KI536312">
    <property type="protein sequence ID" value="ESR62970.1"/>
    <property type="molecule type" value="Genomic_DNA"/>
</dbReference>
<dbReference type="SMART" id="SM01066">
    <property type="entry name" value="CBM_25"/>
    <property type="match status" value="2"/>
</dbReference>
<dbReference type="Gramene" id="ESR62970">
    <property type="protein sequence ID" value="ESR62970"/>
    <property type="gene ID" value="CICLE_v100143192mg"/>
</dbReference>
<gene>
    <name evidence="5" type="ORF">CICLE_v100143192mg</name>
</gene>
<dbReference type="EC" id="2.4.1.21" evidence="2"/>
<dbReference type="STRING" id="85681.V4UFL7"/>